<dbReference type="InterPro" id="IPR006061">
    <property type="entry name" value="SBP_1_CS"/>
</dbReference>
<name>A0ABP7GS43_9MICO</name>
<evidence type="ECO:0000313" key="5">
    <source>
        <dbReference type="EMBL" id="GAA3772979.1"/>
    </source>
</evidence>
<dbReference type="Pfam" id="PF01547">
    <property type="entry name" value="SBP_bac_1"/>
    <property type="match status" value="1"/>
</dbReference>
<feature type="signal peptide" evidence="4">
    <location>
        <begin position="1"/>
        <end position="29"/>
    </location>
</feature>
<dbReference type="InterPro" id="IPR050490">
    <property type="entry name" value="Bact_solute-bd_prot1"/>
</dbReference>
<dbReference type="InterPro" id="IPR006059">
    <property type="entry name" value="SBP"/>
</dbReference>
<dbReference type="Gene3D" id="3.40.190.10">
    <property type="entry name" value="Periplasmic binding protein-like II"/>
    <property type="match status" value="2"/>
</dbReference>
<evidence type="ECO:0000313" key="6">
    <source>
        <dbReference type="Proteomes" id="UP001500540"/>
    </source>
</evidence>
<organism evidence="5 6">
    <name type="scientific">Microbacterium kribbense</name>
    <dbReference type="NCBI Taxonomy" id="433645"/>
    <lineage>
        <taxon>Bacteria</taxon>
        <taxon>Bacillati</taxon>
        <taxon>Actinomycetota</taxon>
        <taxon>Actinomycetes</taxon>
        <taxon>Micrococcales</taxon>
        <taxon>Microbacteriaceae</taxon>
        <taxon>Microbacterium</taxon>
    </lineage>
</organism>
<dbReference type="SUPFAM" id="SSF53850">
    <property type="entry name" value="Periplasmic binding protein-like II"/>
    <property type="match status" value="1"/>
</dbReference>
<keyword evidence="3 4" id="KW-0732">Signal</keyword>
<evidence type="ECO:0000256" key="1">
    <source>
        <dbReference type="ARBA" id="ARBA00008520"/>
    </source>
</evidence>
<gene>
    <name evidence="5" type="ORF">GCM10022240_26190</name>
</gene>
<evidence type="ECO:0000256" key="3">
    <source>
        <dbReference type="ARBA" id="ARBA00022729"/>
    </source>
</evidence>
<proteinExistence type="inferred from homology"/>
<dbReference type="Proteomes" id="UP001500540">
    <property type="component" value="Unassembled WGS sequence"/>
</dbReference>
<accession>A0ABP7GS43</accession>
<reference evidence="6" key="1">
    <citation type="journal article" date="2019" name="Int. J. Syst. Evol. Microbiol.">
        <title>The Global Catalogue of Microorganisms (GCM) 10K type strain sequencing project: providing services to taxonomists for standard genome sequencing and annotation.</title>
        <authorList>
            <consortium name="The Broad Institute Genomics Platform"/>
            <consortium name="The Broad Institute Genome Sequencing Center for Infectious Disease"/>
            <person name="Wu L."/>
            <person name="Ma J."/>
        </authorList>
    </citation>
    <scope>NUCLEOTIDE SEQUENCE [LARGE SCALE GENOMIC DNA]</scope>
    <source>
        <strain evidence="6">JCM 16950</strain>
    </source>
</reference>
<keyword evidence="6" id="KW-1185">Reference proteome</keyword>
<sequence>MHTKKYVFLGITAITAIAMLAGCSTNAGATGAPDTLTVSAVSGEKPGLDPAIASFEKKTGITVKVTYADNPQFQTTIRTQLSAGTGPDVFTVWPGNGNTAALEELAPGNFLTDLSDMDWNSKVPEQFTQVTEVNGKRLILPMAIGAYGVLYNEAAVKDAGTTVPTTWSEVLSFCDAAKSAGKVAFALGAQTVSAAQVIAMELAATLVYQADPNFQKDQDAGRTNFASSHWVEAFNKYLEMQKRGCFNKNPVGTSVDISNQMVASGDALAQAQHTARVPSVQTLAPKGAKFGFFALPATDNPDDTWMPAGAADGFAINSKAKNPEAAQQFIEWLASDSVRSDYATKTGALPALPVDGFQPTPAGAVLDQYFTDGRTATFMDQLWPNGKVTNELKVGVQNVLTGQASVADTMKAMDSVYK</sequence>
<dbReference type="EMBL" id="BAABAF010000009">
    <property type="protein sequence ID" value="GAA3772979.1"/>
    <property type="molecule type" value="Genomic_DNA"/>
</dbReference>
<dbReference type="PANTHER" id="PTHR43649">
    <property type="entry name" value="ARABINOSE-BINDING PROTEIN-RELATED"/>
    <property type="match status" value="1"/>
</dbReference>
<dbReference type="RefSeq" id="WP_344784348.1">
    <property type="nucleotide sequence ID" value="NZ_BAABAF010000009.1"/>
</dbReference>
<protein>
    <submittedName>
        <fullName evidence="5">Extracellular solute-binding protein</fullName>
    </submittedName>
</protein>
<evidence type="ECO:0000256" key="4">
    <source>
        <dbReference type="SAM" id="SignalP"/>
    </source>
</evidence>
<feature type="chain" id="PRO_5046649194" evidence="4">
    <location>
        <begin position="30"/>
        <end position="418"/>
    </location>
</feature>
<comment type="caution">
    <text evidence="5">The sequence shown here is derived from an EMBL/GenBank/DDBJ whole genome shotgun (WGS) entry which is preliminary data.</text>
</comment>
<dbReference type="PROSITE" id="PS01037">
    <property type="entry name" value="SBP_BACTERIAL_1"/>
    <property type="match status" value="1"/>
</dbReference>
<dbReference type="PROSITE" id="PS51257">
    <property type="entry name" value="PROKAR_LIPOPROTEIN"/>
    <property type="match status" value="1"/>
</dbReference>
<keyword evidence="2" id="KW-0813">Transport</keyword>
<evidence type="ECO:0000256" key="2">
    <source>
        <dbReference type="ARBA" id="ARBA00022448"/>
    </source>
</evidence>
<comment type="similarity">
    <text evidence="1">Belongs to the bacterial solute-binding protein 1 family.</text>
</comment>